<accession>A0ABZ1I0V4</accession>
<dbReference type="RefSeq" id="WP_326566302.1">
    <property type="nucleotide sequence ID" value="NZ_CP142149.1"/>
</dbReference>
<evidence type="ECO:0000313" key="1">
    <source>
        <dbReference type="EMBL" id="WSE27289.1"/>
    </source>
</evidence>
<reference evidence="1 2" key="1">
    <citation type="journal article" date="2015" name="Int. J. Syst. Evol. Microbiol.">
        <title>Amycolatopsis rhabdoformis sp. nov., an actinomycete isolated from a tropical forest soil.</title>
        <authorList>
            <person name="Souza W.R."/>
            <person name="Silva R.E."/>
            <person name="Goodfellow M."/>
            <person name="Busarakam K."/>
            <person name="Figueiro F.S."/>
            <person name="Ferreira D."/>
            <person name="Rodrigues-Filho E."/>
            <person name="Moraes L.A.B."/>
            <person name="Zucchi T.D."/>
        </authorList>
    </citation>
    <scope>NUCLEOTIDE SEQUENCE [LARGE SCALE GENOMIC DNA]</scope>
    <source>
        <strain evidence="1 2">NCIMB 14900</strain>
    </source>
</reference>
<proteinExistence type="predicted"/>
<sequence length="167" mass="19164">MTVSDLGAAVQDHLEGLAEEQGWGRMREYVPTQPVDEVPLYTQDSQLDFFDGMDVAAINAISVKFSYEYLLRDRRRAPRTSVRSMMVFANWFEPEPSVDVEVVLFPYYWVGLQSDSEVRNFRPGPVGSLHGRFVQRVLSEYKNACVFETFSHYMGEDISDRVYVAVS</sequence>
<evidence type="ECO:0000313" key="2">
    <source>
        <dbReference type="Proteomes" id="UP001330812"/>
    </source>
</evidence>
<dbReference type="EMBL" id="CP142149">
    <property type="protein sequence ID" value="WSE27289.1"/>
    <property type="molecule type" value="Genomic_DNA"/>
</dbReference>
<gene>
    <name evidence="1" type="ORF">VSH64_31070</name>
</gene>
<dbReference type="Proteomes" id="UP001330812">
    <property type="component" value="Chromosome"/>
</dbReference>
<protein>
    <submittedName>
        <fullName evidence="1">Uncharacterized protein</fullName>
    </submittedName>
</protein>
<keyword evidence="2" id="KW-1185">Reference proteome</keyword>
<organism evidence="1 2">
    <name type="scientific">Amycolatopsis rhabdoformis</name>
    <dbReference type="NCBI Taxonomy" id="1448059"/>
    <lineage>
        <taxon>Bacteria</taxon>
        <taxon>Bacillati</taxon>
        <taxon>Actinomycetota</taxon>
        <taxon>Actinomycetes</taxon>
        <taxon>Pseudonocardiales</taxon>
        <taxon>Pseudonocardiaceae</taxon>
        <taxon>Amycolatopsis</taxon>
    </lineage>
</organism>
<name>A0ABZ1I0V4_9PSEU</name>